<comment type="cofactor">
    <cofactor evidence="2">
        <name>FAD</name>
        <dbReference type="ChEBI" id="CHEBI:57692"/>
    </cofactor>
</comment>
<evidence type="ECO:0000256" key="3">
    <source>
        <dbReference type="ARBA" id="ARBA00004275"/>
    </source>
</evidence>
<dbReference type="Pfam" id="PF01756">
    <property type="entry name" value="ACOX"/>
    <property type="match status" value="2"/>
</dbReference>
<organism evidence="18 19">
    <name type="scientific">Sporidiobolus salmonicolor</name>
    <name type="common">Yeast-like fungus</name>
    <name type="synonym">Sporobolomyces salmonicolor</name>
    <dbReference type="NCBI Taxonomy" id="5005"/>
    <lineage>
        <taxon>Eukaryota</taxon>
        <taxon>Fungi</taxon>
        <taxon>Dikarya</taxon>
        <taxon>Basidiomycota</taxon>
        <taxon>Pucciniomycotina</taxon>
        <taxon>Microbotryomycetes</taxon>
        <taxon>Sporidiobolales</taxon>
        <taxon>Sporidiobolaceae</taxon>
        <taxon>Sporobolomyces</taxon>
    </lineage>
</organism>
<keyword evidence="12" id="KW-0576">Peroxisome</keyword>
<evidence type="ECO:0000256" key="13">
    <source>
        <dbReference type="SAM" id="MobiDB-lite"/>
    </source>
</evidence>
<feature type="domain" description="Acyl-CoA oxidase C-terminal" evidence="14">
    <location>
        <begin position="748"/>
        <end position="789"/>
    </location>
</feature>
<dbReference type="FunFam" id="1.20.140.10:FF:000015">
    <property type="entry name" value="Acyl-coenzyme A oxidase"/>
    <property type="match status" value="1"/>
</dbReference>
<dbReference type="InterPro" id="IPR006091">
    <property type="entry name" value="Acyl-CoA_Oxase/DH_mid-dom"/>
</dbReference>
<dbReference type="EMBL" id="CENE01000005">
    <property type="protein sequence ID" value="CEQ40207.1"/>
    <property type="molecule type" value="Genomic_DNA"/>
</dbReference>
<dbReference type="SUPFAM" id="SSF47203">
    <property type="entry name" value="Acyl-CoA dehydrogenase C-terminal domain-like"/>
    <property type="match status" value="2"/>
</dbReference>
<feature type="non-terminal residue" evidence="18">
    <location>
        <position position="1"/>
    </location>
</feature>
<evidence type="ECO:0000256" key="7">
    <source>
        <dbReference type="ARBA" id="ARBA00022630"/>
    </source>
</evidence>
<dbReference type="PANTHER" id="PTHR10909:SF352">
    <property type="entry name" value="ACYL-COENZYME A OXIDASE-LIKE PROTEIN"/>
    <property type="match status" value="1"/>
</dbReference>
<dbReference type="FunFam" id="1.20.140.10:FF:000013">
    <property type="entry name" value="Acyl-coenzyme A oxidase"/>
    <property type="match status" value="1"/>
</dbReference>
<dbReference type="InterPro" id="IPR055060">
    <property type="entry name" value="ACOX_C_alpha1"/>
</dbReference>
<evidence type="ECO:0000256" key="10">
    <source>
        <dbReference type="ARBA" id="ARBA00023002"/>
    </source>
</evidence>
<protein>
    <recommendedName>
        <fullName evidence="6">acyl-CoA oxidase</fullName>
        <ecNumber evidence="6">1.3.3.6</ecNumber>
    </recommendedName>
</protein>
<keyword evidence="9" id="KW-0276">Fatty acid metabolism</keyword>
<evidence type="ECO:0000313" key="18">
    <source>
        <dbReference type="EMBL" id="CEQ40207.1"/>
    </source>
</evidence>
<dbReference type="AlphaFoldDB" id="A0A0D6EJN5"/>
<dbReference type="Pfam" id="PF22924">
    <property type="entry name" value="ACOX_C_alpha1"/>
    <property type="match status" value="1"/>
</dbReference>
<dbReference type="PANTHER" id="PTHR10909">
    <property type="entry name" value="ELECTRON TRANSPORT OXIDOREDUCTASE"/>
    <property type="match status" value="1"/>
</dbReference>
<dbReference type="InterPro" id="IPR009100">
    <property type="entry name" value="AcylCoA_DH/oxidase_NM_dom_sf"/>
</dbReference>
<dbReference type="GO" id="GO:0005504">
    <property type="term" value="F:fatty acid binding"/>
    <property type="evidence" value="ECO:0007669"/>
    <property type="project" value="TreeGrafter"/>
</dbReference>
<dbReference type="FunFam" id="2.40.110.10:FF:000003">
    <property type="entry name" value="Acyl-coenzyme A oxidase"/>
    <property type="match status" value="1"/>
</dbReference>
<comment type="catalytic activity">
    <reaction evidence="1">
        <text>a 2,3-saturated acyl-CoA + O2 = a (2E)-enoyl-CoA + H2O2</text>
        <dbReference type="Rhea" id="RHEA:38959"/>
        <dbReference type="ChEBI" id="CHEBI:15379"/>
        <dbReference type="ChEBI" id="CHEBI:16240"/>
        <dbReference type="ChEBI" id="CHEBI:58856"/>
        <dbReference type="ChEBI" id="CHEBI:65111"/>
        <dbReference type="EC" id="1.3.3.6"/>
    </reaction>
</comment>
<dbReference type="GO" id="GO:0055088">
    <property type="term" value="P:lipid homeostasis"/>
    <property type="evidence" value="ECO:0007669"/>
    <property type="project" value="TreeGrafter"/>
</dbReference>
<evidence type="ECO:0000256" key="5">
    <source>
        <dbReference type="ARBA" id="ARBA00006288"/>
    </source>
</evidence>
<feature type="domain" description="Acyl-CoA oxidase C-terminal" evidence="14">
    <location>
        <begin position="587"/>
        <end position="730"/>
    </location>
</feature>
<dbReference type="GO" id="GO:0003997">
    <property type="term" value="F:acyl-CoA oxidase activity"/>
    <property type="evidence" value="ECO:0007669"/>
    <property type="project" value="UniProtKB-EC"/>
</dbReference>
<dbReference type="Pfam" id="PF14749">
    <property type="entry name" value="Acyl-CoA_ox_N"/>
    <property type="match status" value="1"/>
</dbReference>
<dbReference type="EC" id="1.3.3.6" evidence="6"/>
<dbReference type="Gene3D" id="1.20.140.10">
    <property type="entry name" value="Butyryl-CoA Dehydrogenase, subunit A, domain 3"/>
    <property type="match status" value="2"/>
</dbReference>
<comment type="pathway">
    <text evidence="4">Lipid metabolism; peroxisomal fatty acid beta-oxidation.</text>
</comment>
<reference evidence="19" key="1">
    <citation type="submission" date="2015-02" db="EMBL/GenBank/DDBJ databases">
        <authorList>
            <person name="Gon?alves P."/>
        </authorList>
    </citation>
    <scope>NUCLEOTIDE SEQUENCE [LARGE SCALE GENOMIC DNA]</scope>
</reference>
<evidence type="ECO:0000256" key="1">
    <source>
        <dbReference type="ARBA" id="ARBA00001201"/>
    </source>
</evidence>
<evidence type="ECO:0000256" key="11">
    <source>
        <dbReference type="ARBA" id="ARBA00023098"/>
    </source>
</evidence>
<feature type="compositionally biased region" description="Polar residues" evidence="13">
    <location>
        <begin position="394"/>
        <end position="404"/>
    </location>
</feature>
<feature type="domain" description="Acyl-CoA oxidase C-alpha1" evidence="17">
    <location>
        <begin position="352"/>
        <end position="548"/>
    </location>
</feature>
<dbReference type="Gene3D" id="1.10.540.10">
    <property type="entry name" value="Acyl-CoA dehydrogenase/oxidase, N-terminal domain"/>
    <property type="match status" value="1"/>
</dbReference>
<dbReference type="Pfam" id="PF02770">
    <property type="entry name" value="Acyl-CoA_dh_M"/>
    <property type="match status" value="1"/>
</dbReference>
<evidence type="ECO:0000259" key="14">
    <source>
        <dbReference type="Pfam" id="PF01756"/>
    </source>
</evidence>
<comment type="similarity">
    <text evidence="5">Belongs to the acyl-CoA oxidase family.</text>
</comment>
<dbReference type="UniPathway" id="UPA00661"/>
<proteinExistence type="inferred from homology"/>
<name>A0A0D6EJN5_SPOSA</name>
<evidence type="ECO:0000256" key="9">
    <source>
        <dbReference type="ARBA" id="ARBA00022832"/>
    </source>
</evidence>
<dbReference type="GO" id="GO:0005777">
    <property type="term" value="C:peroxisome"/>
    <property type="evidence" value="ECO:0007669"/>
    <property type="project" value="UniProtKB-SubCell"/>
</dbReference>
<keyword evidence="10" id="KW-0560">Oxidoreductase</keyword>
<dbReference type="Gene3D" id="2.40.110.10">
    <property type="entry name" value="Butyryl-CoA Dehydrogenase, subunit A, domain 2"/>
    <property type="match status" value="1"/>
</dbReference>
<evidence type="ECO:0000259" key="16">
    <source>
        <dbReference type="Pfam" id="PF14749"/>
    </source>
</evidence>
<evidence type="ECO:0000313" key="19">
    <source>
        <dbReference type="Proteomes" id="UP000243876"/>
    </source>
</evidence>
<dbReference type="InterPro" id="IPR037069">
    <property type="entry name" value="AcylCoA_DH/ox_N_sf"/>
</dbReference>
<dbReference type="InterPro" id="IPR029320">
    <property type="entry name" value="Acyl-CoA_ox_N"/>
</dbReference>
<keyword evidence="8" id="KW-0274">FAD</keyword>
<feature type="domain" description="Acyl-coenzyme A oxidase N-terminal" evidence="16">
    <location>
        <begin position="70"/>
        <end position="188"/>
    </location>
</feature>
<dbReference type="OrthoDB" id="538336at2759"/>
<sequence>MSPTPVAVQVKIPTPRETMARERDSPAFDLRRMTFAMGGGQRSEVPLCFYWVDVVWGAGACAVRSACGVELKERFMQDLERDPLFRLNDIHDLTKAQVRERTMAKFATMVHYVTNERLDVFTKRMELIGLADPSFWTRFVTVFCLANALGQITDSRPLPVSYGVHYGLFLGAIRSGATPNQMSYWMQKGVLGLNGMVGCFGMTELAHVSRADLGRKDEGDGSNVAGLETTATFDEGPDEFVIHTPSVSATKWWIGGAAHSATHCAVFAQLIVKGVCYGTKTFIVPLRNPKTYALLPGIAIGDIGKKMGRDGIDNGWIQFTNVRVPRAYMLMKHTQVTRDGQVSEPPLAQLTYGALLQGRTAMVADAANVSKKALTIALRYAAVRRQFKVGSNEVSSRAGSSKLRTSGADDQAGNARQLETQLLDYPIHQRRLLPLLSQAVAMGFTSLRMTSLFESMTEQLESFGPDSDEAETKDVLEKLKETHATSAGLKAFCTWNALDCIERCRASLGGHGYSAYSGLPSMYNDQAVQCTWEGDNTILTLQSGRSLVASYADALRGATLPGGTSYLNSLPAILTASCPSDAATLELATLEQAWACVAANVVRKAHEAFEEARKGGLEREEALEQCSQQRFVAAKVHTAGYLFRMFHEALVELAKTEPPSNGVVSTLNDICRLYGCWAIEENAAHFLKYRFFSPEQMDFISAEVTRLCAELRKSAVLLTDSFNFSDHIVRLVMSSSRWEEETHRSTDSINSPLGCYDGDVYEKYFSRVRESNPFEPVHPYFDRIIKPLIEREPLELGDDADAMDLDDEIGEIQAERDEAGEQEAAEKTREAKRKLDRPEEEDD</sequence>
<evidence type="ECO:0000256" key="2">
    <source>
        <dbReference type="ARBA" id="ARBA00001974"/>
    </source>
</evidence>
<evidence type="ECO:0000256" key="4">
    <source>
        <dbReference type="ARBA" id="ARBA00004846"/>
    </source>
</evidence>
<dbReference type="InterPro" id="IPR012258">
    <property type="entry name" value="Acyl-CoA_oxidase"/>
</dbReference>
<dbReference type="GO" id="GO:0033540">
    <property type="term" value="P:fatty acid beta-oxidation using acyl-CoA oxidase"/>
    <property type="evidence" value="ECO:0007669"/>
    <property type="project" value="UniProtKB-UniPathway"/>
</dbReference>
<feature type="domain" description="Acyl-CoA oxidase/dehydrogenase middle" evidence="15">
    <location>
        <begin position="218"/>
        <end position="322"/>
    </location>
</feature>
<feature type="region of interest" description="Disordered" evidence="13">
    <location>
        <begin position="394"/>
        <end position="413"/>
    </location>
</feature>
<evidence type="ECO:0000259" key="17">
    <source>
        <dbReference type="Pfam" id="PF22924"/>
    </source>
</evidence>
<evidence type="ECO:0000256" key="6">
    <source>
        <dbReference type="ARBA" id="ARBA00012870"/>
    </source>
</evidence>
<evidence type="ECO:0000256" key="8">
    <source>
        <dbReference type="ARBA" id="ARBA00022827"/>
    </source>
</evidence>
<gene>
    <name evidence="18" type="primary">SPOSA6832_01809</name>
</gene>
<evidence type="ECO:0000259" key="15">
    <source>
        <dbReference type="Pfam" id="PF02770"/>
    </source>
</evidence>
<dbReference type="InterPro" id="IPR046373">
    <property type="entry name" value="Acyl-CoA_Oxase/DH_mid-dom_sf"/>
</dbReference>
<dbReference type="Proteomes" id="UP000243876">
    <property type="component" value="Unassembled WGS sequence"/>
</dbReference>
<feature type="compositionally biased region" description="Basic and acidic residues" evidence="13">
    <location>
        <begin position="813"/>
        <end position="829"/>
    </location>
</feature>
<feature type="region of interest" description="Disordered" evidence="13">
    <location>
        <begin position="799"/>
        <end position="843"/>
    </location>
</feature>
<dbReference type="InterPro" id="IPR002655">
    <property type="entry name" value="Acyl-CoA_oxidase_C"/>
</dbReference>
<evidence type="ECO:0000256" key="12">
    <source>
        <dbReference type="ARBA" id="ARBA00023140"/>
    </source>
</evidence>
<dbReference type="GO" id="GO:0071949">
    <property type="term" value="F:FAD binding"/>
    <property type="evidence" value="ECO:0007669"/>
    <property type="project" value="InterPro"/>
</dbReference>
<comment type="subcellular location">
    <subcellularLocation>
        <location evidence="3">Peroxisome</location>
    </subcellularLocation>
</comment>
<keyword evidence="19" id="KW-1185">Reference proteome</keyword>
<dbReference type="SUPFAM" id="SSF56645">
    <property type="entry name" value="Acyl-CoA dehydrogenase NM domain-like"/>
    <property type="match status" value="1"/>
</dbReference>
<feature type="compositionally biased region" description="Acidic residues" evidence="13">
    <location>
        <begin position="799"/>
        <end position="810"/>
    </location>
</feature>
<keyword evidence="11" id="KW-0443">Lipid metabolism</keyword>
<accession>A0A0D6EJN5</accession>
<dbReference type="InterPro" id="IPR036250">
    <property type="entry name" value="AcylCo_DH-like_C"/>
</dbReference>
<keyword evidence="7" id="KW-0285">Flavoprotein</keyword>